<feature type="transmembrane region" description="Helical" evidence="1">
    <location>
        <begin position="100"/>
        <end position="122"/>
    </location>
</feature>
<dbReference type="RefSeq" id="WP_135060126.1">
    <property type="nucleotide sequence ID" value="NZ_CP038254.1"/>
</dbReference>
<feature type="transmembrane region" description="Helical" evidence="1">
    <location>
        <begin position="60"/>
        <end position="80"/>
    </location>
</feature>
<feature type="transmembrane region" description="Helical" evidence="1">
    <location>
        <begin position="232"/>
        <end position="254"/>
    </location>
</feature>
<feature type="transmembrane region" description="Helical" evidence="1">
    <location>
        <begin position="336"/>
        <end position="354"/>
    </location>
</feature>
<feature type="transmembrane region" description="Helical" evidence="1">
    <location>
        <begin position="422"/>
        <end position="445"/>
    </location>
</feature>
<keyword evidence="1" id="KW-0812">Transmembrane</keyword>
<evidence type="ECO:0000256" key="1">
    <source>
        <dbReference type="SAM" id="Phobius"/>
    </source>
</evidence>
<feature type="transmembrane region" description="Helical" evidence="1">
    <location>
        <begin position="21"/>
        <end position="48"/>
    </location>
</feature>
<dbReference type="Proteomes" id="UP000295517">
    <property type="component" value="Chromosome"/>
</dbReference>
<evidence type="ECO:0008006" key="4">
    <source>
        <dbReference type="Google" id="ProtNLM"/>
    </source>
</evidence>
<feature type="transmembrane region" description="Helical" evidence="1">
    <location>
        <begin position="274"/>
        <end position="291"/>
    </location>
</feature>
<evidence type="ECO:0000313" key="2">
    <source>
        <dbReference type="EMBL" id="QBR83797.1"/>
    </source>
</evidence>
<keyword evidence="1" id="KW-0472">Membrane</keyword>
<feature type="transmembrane region" description="Helical" evidence="1">
    <location>
        <begin position="360"/>
        <end position="384"/>
    </location>
</feature>
<name>A0AAX1EFI1_9GAMM</name>
<reference evidence="2 3" key="1">
    <citation type="submission" date="2019-03" db="EMBL/GenBank/DDBJ databases">
        <title>Diverse conjugative elements silence natural transformation in Legionella species.</title>
        <authorList>
            <person name="Durieux I."/>
            <person name="Ginevra C."/>
            <person name="Attaiech L."/>
            <person name="Picq K."/>
            <person name="Juan P.A."/>
            <person name="Jarraud S."/>
            <person name="Charpentier X."/>
        </authorList>
    </citation>
    <scope>NUCLEOTIDE SEQUENCE [LARGE SCALE GENOMIC DNA]</scope>
    <source>
        <strain evidence="2 3">HL-0427-4011</strain>
    </source>
</reference>
<evidence type="ECO:0000313" key="3">
    <source>
        <dbReference type="Proteomes" id="UP000295517"/>
    </source>
</evidence>
<dbReference type="EMBL" id="CP038254">
    <property type="protein sequence ID" value="QBR83797.1"/>
    <property type="molecule type" value="Genomic_DNA"/>
</dbReference>
<organism evidence="2 3">
    <name type="scientific">Legionella israelensis</name>
    <dbReference type="NCBI Taxonomy" id="454"/>
    <lineage>
        <taxon>Bacteria</taxon>
        <taxon>Pseudomonadati</taxon>
        <taxon>Pseudomonadota</taxon>
        <taxon>Gammaproteobacteria</taxon>
        <taxon>Legionellales</taxon>
        <taxon>Legionellaceae</taxon>
        <taxon>Legionella</taxon>
    </lineage>
</organism>
<dbReference type="Pfam" id="PF16933">
    <property type="entry name" value="PelG"/>
    <property type="match status" value="1"/>
</dbReference>
<keyword evidence="1" id="KW-1133">Transmembrane helix</keyword>
<feature type="transmembrane region" description="Helical" evidence="1">
    <location>
        <begin position="162"/>
        <end position="182"/>
    </location>
</feature>
<proteinExistence type="predicted"/>
<feature type="transmembrane region" description="Helical" evidence="1">
    <location>
        <begin position="396"/>
        <end position="416"/>
    </location>
</feature>
<feature type="transmembrane region" description="Helical" evidence="1">
    <location>
        <begin position="188"/>
        <end position="211"/>
    </location>
</feature>
<sequence length="456" mass="52456">MAGVGLKLREMSSSDTLWSFITSHLYAVILSSTAWVISMVILLVIYFYAASLYGATTISVRFLVAVAYLISSSLTLSAVFQNAVNRFISDQVYKKKIERILPNFMAALLYLIVPATILGYFASSLLLADQPLMIKFLMAGSFVLLNIIWVFTNILAGLKNYYFILFSFLSCYLLIFILFIYLYPYELIGLLASFYIGHALMLILLFLFLISNYPSRHLFRWEIRKFMKANRALIFGGLFFYLGIWIDKYCFWIYPGTSKQTLGLLNASPIYDMPVFLSFILMIPALSMFFYEMETNFSTLYHRYYESILQGGTLNEINNKYASLQRVTRTTLLNTMKVQTIVAVTALFLAPQILKLFHLAPAYVFIFRIDIIGTSLLVLFIGQINLMYYLGYSVDVFHLTLFFFISNLLFSLFSIYLGPVYYGYGFALSVFICNLIAFVQLIHIFNGLTRNAFMQW</sequence>
<gene>
    <name evidence="2" type="ORF">E3983_05185</name>
</gene>
<feature type="transmembrane region" description="Helical" evidence="1">
    <location>
        <begin position="134"/>
        <end position="155"/>
    </location>
</feature>
<accession>A0AAX1EFI1</accession>
<dbReference type="AlphaFoldDB" id="A0AAX1EFI1"/>
<protein>
    <recommendedName>
        <fullName evidence="4">Transmembrane protein</fullName>
    </recommendedName>
</protein>
<dbReference type="InterPro" id="IPR031617">
    <property type="entry name" value="PelG"/>
</dbReference>